<keyword evidence="3" id="KW-0418">Kinase</keyword>
<keyword evidence="2" id="KW-0808">Transferase</keyword>
<evidence type="ECO:0000313" key="6">
    <source>
        <dbReference type="Proteomes" id="UP000600139"/>
    </source>
</evidence>
<dbReference type="Proteomes" id="UP000600139">
    <property type="component" value="Unassembled WGS sequence"/>
</dbReference>
<dbReference type="EMBL" id="JAENIK010000011">
    <property type="protein sequence ID" value="MBK1816452.1"/>
    <property type="molecule type" value="Genomic_DNA"/>
</dbReference>
<proteinExistence type="inferred from homology"/>
<organism evidence="5 6">
    <name type="scientific">Luteolibacter yonseiensis</name>
    <dbReference type="NCBI Taxonomy" id="1144680"/>
    <lineage>
        <taxon>Bacteria</taxon>
        <taxon>Pseudomonadati</taxon>
        <taxon>Verrucomicrobiota</taxon>
        <taxon>Verrucomicrobiia</taxon>
        <taxon>Verrucomicrobiales</taxon>
        <taxon>Verrucomicrobiaceae</taxon>
        <taxon>Luteolibacter</taxon>
    </lineage>
</organism>
<dbReference type="InterPro" id="IPR012893">
    <property type="entry name" value="HipA-like_C"/>
</dbReference>
<dbReference type="Pfam" id="PF07804">
    <property type="entry name" value="HipA_C"/>
    <property type="match status" value="1"/>
</dbReference>
<evidence type="ECO:0000256" key="3">
    <source>
        <dbReference type="ARBA" id="ARBA00022777"/>
    </source>
</evidence>
<evidence type="ECO:0000313" key="5">
    <source>
        <dbReference type="EMBL" id="MBK1816452.1"/>
    </source>
</evidence>
<dbReference type="PANTHER" id="PTHR37419:SF8">
    <property type="entry name" value="TOXIN YJJJ"/>
    <property type="match status" value="1"/>
</dbReference>
<gene>
    <name evidence="5" type="primary">yjjJ</name>
    <name evidence="5" type="ORF">JIN84_12565</name>
</gene>
<dbReference type="GO" id="GO:0005829">
    <property type="term" value="C:cytosol"/>
    <property type="evidence" value="ECO:0007669"/>
    <property type="project" value="TreeGrafter"/>
</dbReference>
<feature type="domain" description="HipA-like C-terminal" evidence="4">
    <location>
        <begin position="223"/>
        <end position="397"/>
    </location>
</feature>
<dbReference type="InterPro" id="IPR052028">
    <property type="entry name" value="HipA_Ser/Thr_kinase"/>
</dbReference>
<comment type="caution">
    <text evidence="5">The sequence shown here is derived from an EMBL/GenBank/DDBJ whole genome shotgun (WGS) entry which is preliminary data.</text>
</comment>
<dbReference type="PANTHER" id="PTHR37419">
    <property type="entry name" value="SERINE/THREONINE-PROTEIN KINASE TOXIN HIPA"/>
    <property type="match status" value="1"/>
</dbReference>
<dbReference type="RefSeq" id="WP_200351386.1">
    <property type="nucleotide sequence ID" value="NZ_BAABHZ010000006.1"/>
</dbReference>
<accession>A0A934R4Y4</accession>
<sequence length="463" mass="51665">MARPAHITFETLIPLIRARGPISATELGGLARVNRTTIVRILPDFGDELVTLGATRSTRYLLRRRIRNIGNRWRIYRIDASGRAEQWAELEAMHERQWRMNWASAPPEWAGFFTEKNGLWSGFPFFLGDARPQGFLGRLISHGISRTLQLPDDPRQWSDDDVIVYQQAIGEDLPGNLVVGDEMVRRALARSADLPDGKAVAWQNRKAFYAARASGFAEVMPGSSAGGEQPKFLATLRDDAGGFQPVLVKFSARMDEPVGRRWADLLVCEFHAHQVLAEWGLANPGVRLLDADGRRFLEVPRFDRCGPGGRVGVVSLEALAAALIGNLSRDWLDATTELHRHGLIDSGSLEKIRRLQAFGELIGNTDMHFGNLAFFLSDTLPLQVTPAYDMLPMLWSPGNQGELTPRRFSPAPPLPALAESWREAAGWAEIFWQRVVRDERISGEFGRMAQEAGEVVGTLLRRV</sequence>
<protein>
    <submittedName>
        <fullName evidence="5">Type II toxin-antitoxin system HipA family toxin YjjJ</fullName>
    </submittedName>
</protein>
<evidence type="ECO:0000259" key="4">
    <source>
        <dbReference type="Pfam" id="PF07804"/>
    </source>
</evidence>
<dbReference type="GO" id="GO:0004674">
    <property type="term" value="F:protein serine/threonine kinase activity"/>
    <property type="evidence" value="ECO:0007669"/>
    <property type="project" value="TreeGrafter"/>
</dbReference>
<name>A0A934R4Y4_9BACT</name>
<dbReference type="AlphaFoldDB" id="A0A934R4Y4"/>
<evidence type="ECO:0000256" key="2">
    <source>
        <dbReference type="ARBA" id="ARBA00022679"/>
    </source>
</evidence>
<dbReference type="NCBIfam" id="NF007297">
    <property type="entry name" value="PRK09775.1"/>
    <property type="match status" value="1"/>
</dbReference>
<reference evidence="5" key="1">
    <citation type="submission" date="2021-01" db="EMBL/GenBank/DDBJ databases">
        <title>Modified the classification status of verrucomicrobia.</title>
        <authorList>
            <person name="Feng X."/>
        </authorList>
    </citation>
    <scope>NUCLEOTIDE SEQUENCE</scope>
    <source>
        <strain evidence="5">JCM 18052</strain>
    </source>
</reference>
<comment type="similarity">
    <text evidence="1">Belongs to the HipA Ser/Thr kinase family.</text>
</comment>
<evidence type="ECO:0000256" key="1">
    <source>
        <dbReference type="ARBA" id="ARBA00010164"/>
    </source>
</evidence>
<keyword evidence="6" id="KW-1185">Reference proteome</keyword>